<dbReference type="GO" id="GO:0006325">
    <property type="term" value="P:chromatin organization"/>
    <property type="evidence" value="ECO:0007669"/>
    <property type="project" value="UniProtKB-KW"/>
</dbReference>
<comment type="caution">
    <text evidence="7">The sequence shown here is derived from an EMBL/GenBank/DDBJ whole genome shotgun (WGS) entry which is preliminary data.</text>
</comment>
<evidence type="ECO:0000313" key="8">
    <source>
        <dbReference type="Proteomes" id="UP001620645"/>
    </source>
</evidence>
<reference evidence="7 8" key="1">
    <citation type="submission" date="2024-10" db="EMBL/GenBank/DDBJ databases">
        <authorList>
            <person name="Kim D."/>
        </authorList>
    </citation>
    <scope>NUCLEOTIDE SEQUENCE [LARGE SCALE GENOMIC DNA]</scope>
    <source>
        <strain evidence="7">Taebaek</strain>
    </source>
</reference>
<dbReference type="EMBL" id="JBICCN010000356">
    <property type="protein sequence ID" value="KAL3074850.1"/>
    <property type="molecule type" value="Genomic_DNA"/>
</dbReference>
<dbReference type="Proteomes" id="UP001620645">
    <property type="component" value="Unassembled WGS sequence"/>
</dbReference>
<dbReference type="GO" id="GO:0005634">
    <property type="term" value="C:nucleus"/>
    <property type="evidence" value="ECO:0007669"/>
    <property type="project" value="UniProtKB-SubCell"/>
</dbReference>
<evidence type="ECO:0000256" key="3">
    <source>
        <dbReference type="ARBA" id="ARBA00022853"/>
    </source>
</evidence>
<proteinExistence type="inferred from homology"/>
<keyword evidence="5" id="KW-0804">Transcription</keyword>
<evidence type="ECO:0000313" key="7">
    <source>
        <dbReference type="EMBL" id="KAL3074850.1"/>
    </source>
</evidence>
<dbReference type="PANTHER" id="PTHR13581">
    <property type="entry name" value="MRG-BINDING PROTEIN"/>
    <property type="match status" value="1"/>
</dbReference>
<accession>A0ABD2IC95</accession>
<evidence type="ECO:0000256" key="4">
    <source>
        <dbReference type="ARBA" id="ARBA00023015"/>
    </source>
</evidence>
<protein>
    <submittedName>
        <fullName evidence="7">Uncharacterized protein</fullName>
    </submittedName>
</protein>
<evidence type="ECO:0000256" key="6">
    <source>
        <dbReference type="ARBA" id="ARBA00023242"/>
    </source>
</evidence>
<keyword evidence="4" id="KW-0805">Transcription regulation</keyword>
<dbReference type="Pfam" id="PF07904">
    <property type="entry name" value="Eaf7"/>
    <property type="match status" value="1"/>
</dbReference>
<comment type="similarity">
    <text evidence="2">Belongs to the EAF7 family.</text>
</comment>
<comment type="subcellular location">
    <subcellularLocation>
        <location evidence="1">Nucleus</location>
    </subcellularLocation>
</comment>
<evidence type="ECO:0000256" key="2">
    <source>
        <dbReference type="ARBA" id="ARBA00007117"/>
    </source>
</evidence>
<dbReference type="PANTHER" id="PTHR13581:SF5">
    <property type="entry name" value="MRG_MORF4L-BINDING PROTEIN"/>
    <property type="match status" value="1"/>
</dbReference>
<keyword evidence="3" id="KW-0156">Chromatin regulator</keyword>
<dbReference type="InterPro" id="IPR012423">
    <property type="entry name" value="Eaf7/MRGBP"/>
</dbReference>
<gene>
    <name evidence="7" type="ORF">niasHS_014295</name>
</gene>
<sequence length="155" mass="18472">MTSSQPIIYEKIVQQNGGKNSGEWCLASERRLLQKLIHHKPVGINRHFNLNLLVIYMNNIFDFEEDINFDDYLSEKDVEQLKRRRMEGKQDERRPLAFSPSYAIRPTTKQVEEKLNEYFDMELIGENESPSEELEKKAVFELPQEYQFKEEMVPR</sequence>
<organism evidence="7 8">
    <name type="scientific">Heterodera schachtii</name>
    <name type="common">Sugarbeet cyst nematode worm</name>
    <name type="synonym">Tylenchus schachtii</name>
    <dbReference type="NCBI Taxonomy" id="97005"/>
    <lineage>
        <taxon>Eukaryota</taxon>
        <taxon>Metazoa</taxon>
        <taxon>Ecdysozoa</taxon>
        <taxon>Nematoda</taxon>
        <taxon>Chromadorea</taxon>
        <taxon>Rhabditida</taxon>
        <taxon>Tylenchina</taxon>
        <taxon>Tylenchomorpha</taxon>
        <taxon>Tylenchoidea</taxon>
        <taxon>Heteroderidae</taxon>
        <taxon>Heteroderinae</taxon>
        <taxon>Heterodera</taxon>
    </lineage>
</organism>
<keyword evidence="6" id="KW-0539">Nucleus</keyword>
<evidence type="ECO:0000256" key="1">
    <source>
        <dbReference type="ARBA" id="ARBA00004123"/>
    </source>
</evidence>
<dbReference type="AlphaFoldDB" id="A0ABD2IC95"/>
<evidence type="ECO:0000256" key="5">
    <source>
        <dbReference type="ARBA" id="ARBA00023163"/>
    </source>
</evidence>
<keyword evidence="8" id="KW-1185">Reference proteome</keyword>
<name>A0ABD2IC95_HETSC</name>